<keyword evidence="1" id="KW-1133">Transmembrane helix</keyword>
<organism evidence="2 3">
    <name type="scientific">Caenorhabditis japonica</name>
    <dbReference type="NCBI Taxonomy" id="281687"/>
    <lineage>
        <taxon>Eukaryota</taxon>
        <taxon>Metazoa</taxon>
        <taxon>Ecdysozoa</taxon>
        <taxon>Nematoda</taxon>
        <taxon>Chromadorea</taxon>
        <taxon>Rhabditida</taxon>
        <taxon>Rhabditina</taxon>
        <taxon>Rhabditomorpha</taxon>
        <taxon>Rhabditoidea</taxon>
        <taxon>Rhabditidae</taxon>
        <taxon>Peloderinae</taxon>
        <taxon>Caenorhabditis</taxon>
    </lineage>
</organism>
<keyword evidence="1" id="KW-0472">Membrane</keyword>
<dbReference type="EnsemblMetazoa" id="CJA18960.1">
    <property type="protein sequence ID" value="CJA18960.1"/>
    <property type="gene ID" value="WBGene00138162"/>
</dbReference>
<sequence>MRHLSFYGIIAIYFVLIQTSIIYGNNHVGKTTPHLGISSSASGINSRRWSDFKLYEDLNQLTALLDMLDLGVGLSSGEKQIYARVFTSLTRPSNIELLEKLNNSLIIQDIDLLLDVILSVSETWVPMKKTDYQLIIDGIDEISRLHKQKKHFHTLHNDPAGKHRMIEILHSFKTEKWSEHKTNIENFLPYLVEGNFSAGKFSGPAELLESALPIINGYQKLKALVFDDEKLFLDYAKHAKRITNGYNHLQNLAIELETLHPLTRRAEGPRLSERMKESFRVFEGISKTSFWNQFVPIDRKNQFLKNIFSSSNLNFLIDDMKPLSRYINAVRNLSHAWITNIRLLNRWDEKKRWFNFPLETEKFQQVLSDFVPTIFSMKTCFRDVAKNVKLPYYDVVDKGKWMSYRKKHIDPELQKIEKNATVIETIEEIVSNDNYMVYLHEVLTGSTKRTLNSELEKMREACHVLIYIADLIPSLNEPVSSFLSNIQWQWEQKLEWLPPSCHQEDIYSLRQRHLPALADYQARLRTFFLDDEFPQFLKSLFSLQEALKIVTLEERYMRDNLDKILPFYSAELFRRLRVSDDLRTAKHALKTVVDLVQERNVAKEAIIFEKAFYYAPHHTYNQLLAKAANISRLSFLQSMNLEELYSSRNWSSLSSVNYLILAAANTLWIDFRQIDGILDFSTVHISNVKLREAAFKVQRITLDSEQVYIPLALTMPSLLRLSDRLEKFFKWKIPKKPISYFSQCPAGIVKKLGVAKSTVNKLQRHRNNNGQTKKWSPSHCSEFLCGQISTRENQEKSWEEHGKDV</sequence>
<keyword evidence="1" id="KW-0812">Transmembrane</keyword>
<evidence type="ECO:0000313" key="3">
    <source>
        <dbReference type="Proteomes" id="UP000005237"/>
    </source>
</evidence>
<accession>A0A8R1I791</accession>
<protein>
    <submittedName>
        <fullName evidence="2">Uncharacterized protein</fullName>
    </submittedName>
</protein>
<reference evidence="3" key="1">
    <citation type="submission" date="2010-08" db="EMBL/GenBank/DDBJ databases">
        <authorList>
            <consortium name="Caenorhabditis japonica Sequencing Consortium"/>
            <person name="Wilson R.K."/>
        </authorList>
    </citation>
    <scope>NUCLEOTIDE SEQUENCE [LARGE SCALE GENOMIC DNA]</scope>
    <source>
        <strain evidence="3">DF5081</strain>
    </source>
</reference>
<evidence type="ECO:0000313" key="2">
    <source>
        <dbReference type="EnsemblMetazoa" id="CJA18960.1"/>
    </source>
</evidence>
<reference evidence="2" key="2">
    <citation type="submission" date="2022-06" db="UniProtKB">
        <authorList>
            <consortium name="EnsemblMetazoa"/>
        </authorList>
    </citation>
    <scope>IDENTIFICATION</scope>
    <source>
        <strain evidence="2">DF5081</strain>
    </source>
</reference>
<name>A0A8R1I791_CAEJA</name>
<keyword evidence="3" id="KW-1185">Reference proteome</keyword>
<dbReference type="Proteomes" id="UP000005237">
    <property type="component" value="Unassembled WGS sequence"/>
</dbReference>
<dbReference type="AlphaFoldDB" id="A0A8R1I791"/>
<feature type="transmembrane region" description="Helical" evidence="1">
    <location>
        <begin position="7"/>
        <end position="24"/>
    </location>
</feature>
<proteinExistence type="predicted"/>
<evidence type="ECO:0000256" key="1">
    <source>
        <dbReference type="SAM" id="Phobius"/>
    </source>
</evidence>